<dbReference type="Proteomes" id="UP000060699">
    <property type="component" value="Chromosome"/>
</dbReference>
<dbReference type="GO" id="GO:0016740">
    <property type="term" value="F:transferase activity"/>
    <property type="evidence" value="ECO:0007669"/>
    <property type="project" value="UniProtKB-KW"/>
</dbReference>
<dbReference type="InterPro" id="IPR050256">
    <property type="entry name" value="Glycosyltransferase_2"/>
</dbReference>
<evidence type="ECO:0000313" key="1">
    <source>
        <dbReference type="EMBL" id="ALV08325.1"/>
    </source>
</evidence>
<dbReference type="InterPro" id="IPR029044">
    <property type="entry name" value="Nucleotide-diphossugar_trans"/>
</dbReference>
<dbReference type="PANTHER" id="PTHR48090">
    <property type="entry name" value="UNDECAPRENYL-PHOSPHATE 4-DEOXY-4-FORMAMIDO-L-ARABINOSE TRANSFERASE-RELATED"/>
    <property type="match status" value="1"/>
</dbReference>
<dbReference type="SUPFAM" id="SSF53448">
    <property type="entry name" value="Nucleotide-diphospho-sugar transferases"/>
    <property type="match status" value="1"/>
</dbReference>
<accession>A0A0U3E503</accession>
<keyword evidence="1" id="KW-0808">Transferase</keyword>
<proteinExistence type="predicted"/>
<reference evidence="1 2" key="1">
    <citation type="submission" date="2015-12" db="EMBL/GenBank/DDBJ databases">
        <title>Complete genome of Roseateles depolymerans KCTC 42856.</title>
        <authorList>
            <person name="Kim K.M."/>
        </authorList>
    </citation>
    <scope>NUCLEOTIDE SEQUENCE [LARGE SCALE GENOMIC DNA]</scope>
    <source>
        <strain evidence="1 2">KCTC 42856</strain>
    </source>
</reference>
<keyword evidence="2" id="KW-1185">Reference proteome</keyword>
<dbReference type="CDD" id="cd06438">
    <property type="entry name" value="EpsO_like"/>
    <property type="match status" value="1"/>
</dbReference>
<dbReference type="Pfam" id="PF13641">
    <property type="entry name" value="Glyco_tranf_2_3"/>
    <property type="match status" value="1"/>
</dbReference>
<evidence type="ECO:0000313" key="2">
    <source>
        <dbReference type="Proteomes" id="UP000060699"/>
    </source>
</evidence>
<dbReference type="STRING" id="76731.RD2015_3874"/>
<dbReference type="Gene3D" id="3.90.550.10">
    <property type="entry name" value="Spore Coat Polysaccharide Biosynthesis Protein SpsA, Chain A"/>
    <property type="match status" value="1"/>
</dbReference>
<protein>
    <submittedName>
        <fullName evidence="1">Glycosyl transferase family 2</fullName>
    </submittedName>
</protein>
<name>A0A0U3E503_9BURK</name>
<dbReference type="AlphaFoldDB" id="A0A0U3E503"/>
<sequence>MLELLQGLPWLLVLMLSLLLAVPALLLLAQVVLALLPDRTEREHPRPERIAVVMPAHNEGRGLRPTLMQAMAQLGPQDRILVVADNCTDDTAAQAREFDVTVVERTHATDRGKGFALDFGVRHLEALAIQEGHAPDVVVILDADCELGPRLLPRIASVAHATGRPVQATYLMEAANDGLKARIAEFAMRVKNLVRPRGMHQLGLPCGLYGTGMAFPWAVAVQAPLASGHLAEDMQLGVRLAQLGAPPLLCEDALVTSVFAKSQEGAASQRTRWEHGHLAMLVGEGPRLLWRSMRPGRGAQLLQVLDMLVPPLTLLALMQVGWLMVTLLLAVLLGWWAPMGVALLSVLMLVGAIVIAQQRWADDILSLSELAGAPLLLLSKVPLYLRFVFKRQVEWVRTKRDL</sequence>
<dbReference type="KEGG" id="rdp:RD2015_3874"/>
<gene>
    <name evidence="1" type="ORF">RD2015_3874</name>
</gene>
<dbReference type="RefSeq" id="WP_058936311.1">
    <property type="nucleotide sequence ID" value="NZ_CP013729.1"/>
</dbReference>
<dbReference type="EMBL" id="CP013729">
    <property type="protein sequence ID" value="ALV08325.1"/>
    <property type="molecule type" value="Genomic_DNA"/>
</dbReference>
<dbReference type="PATRIC" id="fig|76731.3.peg.3966"/>
<organism evidence="1 2">
    <name type="scientific">Roseateles depolymerans</name>
    <dbReference type="NCBI Taxonomy" id="76731"/>
    <lineage>
        <taxon>Bacteria</taxon>
        <taxon>Pseudomonadati</taxon>
        <taxon>Pseudomonadota</taxon>
        <taxon>Betaproteobacteria</taxon>
        <taxon>Burkholderiales</taxon>
        <taxon>Sphaerotilaceae</taxon>
        <taxon>Roseateles</taxon>
    </lineage>
</organism>
<dbReference type="PANTHER" id="PTHR48090:SF6">
    <property type="entry name" value="SLR5056 PROTEIN"/>
    <property type="match status" value="1"/>
</dbReference>